<proteinExistence type="inferred from homology"/>
<evidence type="ECO:0000256" key="1">
    <source>
        <dbReference type="ARBA" id="ARBA00008683"/>
    </source>
</evidence>
<organism evidence="3 4">
    <name type="scientific">Ruficoccus amylovorans</name>
    <dbReference type="NCBI Taxonomy" id="1804625"/>
    <lineage>
        <taxon>Bacteria</taxon>
        <taxon>Pseudomonadati</taxon>
        <taxon>Verrucomicrobiota</taxon>
        <taxon>Opitutia</taxon>
        <taxon>Puniceicoccales</taxon>
        <taxon>Cerasicoccaceae</taxon>
        <taxon>Ruficoccus</taxon>
    </lineage>
</organism>
<dbReference type="PANTHER" id="PTHR42987:SF4">
    <property type="entry name" value="PROTEASE SOHB-RELATED"/>
    <property type="match status" value="1"/>
</dbReference>
<gene>
    <name evidence="3" type="ORF">H5P28_00840</name>
</gene>
<keyword evidence="4" id="KW-1185">Reference proteome</keyword>
<dbReference type="CDD" id="cd07022">
    <property type="entry name" value="S49_Sppa_36K_type"/>
    <property type="match status" value="1"/>
</dbReference>
<evidence type="ECO:0000313" key="4">
    <source>
        <dbReference type="Proteomes" id="UP000546464"/>
    </source>
</evidence>
<dbReference type="SUPFAM" id="SSF52096">
    <property type="entry name" value="ClpP/crotonase"/>
    <property type="match status" value="1"/>
</dbReference>
<sequence length="265" mass="27859">MPFAHAILRHDPLLIEPRLLTAFVERCGGFSDTIKELFGEPPQARVENGIGIVPISGILGQGLMPIEKLLGASDTGELSATLDTFAADPDVHALLLDIDSPGGTVTGIPELAAQIAAFPKPTYAFTASEACSAAYWLGSQATEFLCTQSATVGSVGVYLAVLDASDAFAQRGLFVDLIKAGTYKAAGIPGTSLTDDQRALLQERVDQIHGMFKDAVSAKRRYVSASALEGQTFYGTEAAKQNLVTGIVPSRAALIAKLTSTLMQS</sequence>
<dbReference type="Proteomes" id="UP000546464">
    <property type="component" value="Unassembled WGS sequence"/>
</dbReference>
<dbReference type="InterPro" id="IPR033855">
    <property type="entry name" value="Protein_C"/>
</dbReference>
<comment type="caution">
    <text evidence="3">The sequence shown here is derived from an EMBL/GenBank/DDBJ whole genome shotgun (WGS) entry which is preliminary data.</text>
</comment>
<dbReference type="Pfam" id="PF01343">
    <property type="entry name" value="Peptidase_S49"/>
    <property type="match status" value="1"/>
</dbReference>
<comment type="similarity">
    <text evidence="1">Belongs to the peptidase S49 family.</text>
</comment>
<dbReference type="AlphaFoldDB" id="A0A842HAY7"/>
<dbReference type="Gene3D" id="6.20.330.10">
    <property type="match status" value="1"/>
</dbReference>
<dbReference type="GO" id="GO:0008233">
    <property type="term" value="F:peptidase activity"/>
    <property type="evidence" value="ECO:0007669"/>
    <property type="project" value="InterPro"/>
</dbReference>
<dbReference type="PANTHER" id="PTHR42987">
    <property type="entry name" value="PEPTIDASE S49"/>
    <property type="match status" value="1"/>
</dbReference>
<dbReference type="InterPro" id="IPR002142">
    <property type="entry name" value="Peptidase_S49"/>
</dbReference>
<dbReference type="Gene3D" id="3.90.226.10">
    <property type="entry name" value="2-enoyl-CoA Hydratase, Chain A, domain 1"/>
    <property type="match status" value="1"/>
</dbReference>
<dbReference type="EMBL" id="JACHVB010000011">
    <property type="protein sequence ID" value="MBC2592797.1"/>
    <property type="molecule type" value="Genomic_DNA"/>
</dbReference>
<name>A0A842HAY7_9BACT</name>
<evidence type="ECO:0000259" key="2">
    <source>
        <dbReference type="Pfam" id="PF01343"/>
    </source>
</evidence>
<dbReference type="InterPro" id="IPR029045">
    <property type="entry name" value="ClpP/crotonase-like_dom_sf"/>
</dbReference>
<feature type="domain" description="Peptidase S49" evidence="2">
    <location>
        <begin position="120"/>
        <end position="253"/>
    </location>
</feature>
<evidence type="ECO:0000313" key="3">
    <source>
        <dbReference type="EMBL" id="MBC2592797.1"/>
    </source>
</evidence>
<reference evidence="3 4" key="1">
    <citation type="submission" date="2020-07" db="EMBL/GenBank/DDBJ databases">
        <authorList>
            <person name="Feng X."/>
        </authorList>
    </citation>
    <scope>NUCLEOTIDE SEQUENCE [LARGE SCALE GENOMIC DNA]</scope>
    <source>
        <strain evidence="3 4">JCM31066</strain>
    </source>
</reference>
<protein>
    <submittedName>
        <fullName evidence="3">S49 family peptidase</fullName>
    </submittedName>
</protein>
<accession>A0A842HAY7</accession>
<dbReference type="RefSeq" id="WP_185673812.1">
    <property type="nucleotide sequence ID" value="NZ_JACHVB010000011.1"/>
</dbReference>
<dbReference type="GO" id="GO:0006508">
    <property type="term" value="P:proteolysis"/>
    <property type="evidence" value="ECO:0007669"/>
    <property type="project" value="InterPro"/>
</dbReference>